<evidence type="ECO:0000256" key="4">
    <source>
        <dbReference type="ARBA" id="ARBA00022723"/>
    </source>
</evidence>
<keyword evidence="10" id="KW-1185">Reference proteome</keyword>
<dbReference type="GO" id="GO:0004497">
    <property type="term" value="F:monooxygenase activity"/>
    <property type="evidence" value="ECO:0007669"/>
    <property type="project" value="UniProtKB-KW"/>
</dbReference>
<dbReference type="InterPro" id="IPR050479">
    <property type="entry name" value="CYP11_CYP27_families"/>
</dbReference>
<evidence type="ECO:0000256" key="7">
    <source>
        <dbReference type="ARBA" id="ARBA00023033"/>
    </source>
</evidence>
<dbReference type="PROSITE" id="PS00086">
    <property type="entry name" value="CYTOCHROME_P450"/>
    <property type="match status" value="2"/>
</dbReference>
<name>A0A0L0C020_LUCCU</name>
<evidence type="ECO:0000256" key="6">
    <source>
        <dbReference type="ARBA" id="ARBA00023004"/>
    </source>
</evidence>
<dbReference type="PRINTS" id="PR00463">
    <property type="entry name" value="EP450I"/>
</dbReference>
<feature type="binding site" description="axial binding residue" evidence="8">
    <location>
        <position position="493"/>
    </location>
    <ligand>
        <name>heme</name>
        <dbReference type="ChEBI" id="CHEBI:30413"/>
    </ligand>
    <ligandPart>
        <name>Fe</name>
        <dbReference type="ChEBI" id="CHEBI:18248"/>
    </ligandPart>
</feature>
<proteinExistence type="inferred from homology"/>
<evidence type="ECO:0000256" key="1">
    <source>
        <dbReference type="ARBA" id="ARBA00001971"/>
    </source>
</evidence>
<evidence type="ECO:0000256" key="2">
    <source>
        <dbReference type="ARBA" id="ARBA00010617"/>
    </source>
</evidence>
<evidence type="ECO:0000313" key="9">
    <source>
        <dbReference type="EMBL" id="KNC25613.1"/>
    </source>
</evidence>
<dbReference type="OrthoDB" id="3945418at2759"/>
<sequence>MTGNIMLKFNNKLQKKYLNKFLWNHMPQRFQTTVHHVTTNESNSFRSEWQNAKSYEEIPSQSKIAGLLNYLPGGKYYKMGPAELMMALKRDYGDITRLHGYFGRDDMVVTHNVDDFVTVLRNEGIWPTRPMLDAVHYYRHEYRRDFFQGVEGIITTRGEKWATFRSAVNPVLMQPRNVRLYMYKISQVNRELMERIRQIRDPKSLEVPDNFIEELNRWTLESISVVALDKQLGLITKNRGDPLVKELFQAINDFFKYGMEVEYRPSTWKYYKTKSFRNLMQSLDSMLNLTNTYVNEAIKRLEQEKQKGVPEKPEHEKSVLEKLIKIDKKLAIVMAMDLLMAGVDTTSSTFTGLLLCLAKNPAKQAKLREEILKILPHKDSEFTEESLKNIPYLRACLKESLRMYPIVIGNTRIPVHDVVLSGYRIPKGTAVTMASIALNYDEFYYPRAKEYIPERWLRTEKLSGDDNSTQCPHSLRPSNPFVYLPFGFGPRTCIGRRIVEMELELGIARLIRNFQVEFNYSTDNAFKSLMINSEMFKLQNFKLLLIKQQKQQLVAFQKIRLQSTATAETLSNKEWENAKPFEEIPSISTFSFIKKFLPGGSYAKLDFAQLMLAFKEDFGSVARLPGFFGRPEFVITHNVEDFEKVLRNEGIWPERAGSEALQYHRHVHRAEFFQGVEGLISTQGKSWGTFRSAVNPVMMQPKNVRLYLHKMSQVNKEFIERIRQIRDQQTLEFPDNFEEEMNRFTLESISVVALDKQLGLITEKRDNPQAMELFSALNGFFMYSVDVEFKPSIWKYYKTPTFMKLMKSLDTIVDVTSSYVNEAIERLEQERKNGVPEKPDNEKSVLEKLIKLDKKIATVMAMDMLMAGVDTTTSSFAALMLCLAKNPEQQEKLRQEVLKILPQKDSEFNENSLKNIPYLRACIKESQRIYPLTVGNARAPVKDVVISGYRVPKGTHVSMCSLSLMRDAKHYARPNEFLPERWLRSNTEDESATKCPNASLKPTSPFLHLPFGFGARSCIGRRIVEMELELVTARLVRNYQLEFNYPTDNAFKSLAISVPNIPLKFKFTDVNY</sequence>
<dbReference type="InterPro" id="IPR036396">
    <property type="entry name" value="Cyt_P450_sf"/>
</dbReference>
<accession>A0A0L0C020</accession>
<keyword evidence="4 8" id="KW-0479">Metal-binding</keyword>
<dbReference type="OMA" id="PSMWKVV"/>
<dbReference type="Pfam" id="PF00067">
    <property type="entry name" value="p450"/>
    <property type="match status" value="2"/>
</dbReference>
<dbReference type="InterPro" id="IPR001128">
    <property type="entry name" value="Cyt_P450"/>
</dbReference>
<dbReference type="InterPro" id="IPR017972">
    <property type="entry name" value="Cyt_P450_CS"/>
</dbReference>
<keyword evidence="5" id="KW-0560">Oxidoreductase</keyword>
<dbReference type="PRINTS" id="PR00385">
    <property type="entry name" value="P450"/>
</dbReference>
<evidence type="ECO:0000313" key="10">
    <source>
        <dbReference type="Proteomes" id="UP000037069"/>
    </source>
</evidence>
<protein>
    <submittedName>
        <fullName evidence="9">Uncharacterized protein</fullName>
    </submittedName>
</protein>
<keyword evidence="7" id="KW-0503">Monooxygenase</keyword>
<keyword evidence="3 8" id="KW-0349">Heme</keyword>
<dbReference type="PANTHER" id="PTHR24279:SF120">
    <property type="entry name" value="CYTOCHROME P450"/>
    <property type="match status" value="1"/>
</dbReference>
<dbReference type="GO" id="GO:0016705">
    <property type="term" value="F:oxidoreductase activity, acting on paired donors, with incorporation or reduction of molecular oxygen"/>
    <property type="evidence" value="ECO:0007669"/>
    <property type="project" value="InterPro"/>
</dbReference>
<dbReference type="GO" id="GO:0005506">
    <property type="term" value="F:iron ion binding"/>
    <property type="evidence" value="ECO:0007669"/>
    <property type="project" value="InterPro"/>
</dbReference>
<dbReference type="CDD" id="cd11054">
    <property type="entry name" value="CYP24A1-like"/>
    <property type="match status" value="2"/>
</dbReference>
<dbReference type="PANTHER" id="PTHR24279">
    <property type="entry name" value="CYTOCHROME P450"/>
    <property type="match status" value="1"/>
</dbReference>
<evidence type="ECO:0000256" key="3">
    <source>
        <dbReference type="ARBA" id="ARBA00022617"/>
    </source>
</evidence>
<dbReference type="InterPro" id="IPR002401">
    <property type="entry name" value="Cyt_P450_E_grp-I"/>
</dbReference>
<comment type="similarity">
    <text evidence="2">Belongs to the cytochrome P450 family.</text>
</comment>
<keyword evidence="6 8" id="KW-0408">Iron</keyword>
<dbReference type="AlphaFoldDB" id="A0A0L0C020"/>
<gene>
    <name evidence="9" type="ORF">FF38_05788</name>
</gene>
<reference evidence="9 10" key="1">
    <citation type="journal article" date="2015" name="Nat. Commun.">
        <title>Lucilia cuprina genome unlocks parasitic fly biology to underpin future interventions.</title>
        <authorList>
            <person name="Anstead C.A."/>
            <person name="Korhonen P.K."/>
            <person name="Young N.D."/>
            <person name="Hall R.S."/>
            <person name="Jex A.R."/>
            <person name="Murali S.C."/>
            <person name="Hughes D.S."/>
            <person name="Lee S.F."/>
            <person name="Perry T."/>
            <person name="Stroehlein A.J."/>
            <person name="Ansell B.R."/>
            <person name="Breugelmans B."/>
            <person name="Hofmann A."/>
            <person name="Qu J."/>
            <person name="Dugan S."/>
            <person name="Lee S.L."/>
            <person name="Chao H."/>
            <person name="Dinh H."/>
            <person name="Han Y."/>
            <person name="Doddapaneni H.V."/>
            <person name="Worley K.C."/>
            <person name="Muzny D.M."/>
            <person name="Ioannidis P."/>
            <person name="Waterhouse R.M."/>
            <person name="Zdobnov E.M."/>
            <person name="James P.J."/>
            <person name="Bagnall N.H."/>
            <person name="Kotze A.C."/>
            <person name="Gibbs R.A."/>
            <person name="Richards S."/>
            <person name="Batterham P."/>
            <person name="Gasser R.B."/>
        </authorList>
    </citation>
    <scope>NUCLEOTIDE SEQUENCE [LARGE SCALE GENOMIC DNA]</scope>
    <source>
        <strain evidence="9 10">LS</strain>
        <tissue evidence="9">Full body</tissue>
    </source>
</reference>
<dbReference type="Gene3D" id="1.10.630.10">
    <property type="entry name" value="Cytochrome P450"/>
    <property type="match status" value="2"/>
</dbReference>
<dbReference type="GO" id="GO:0020037">
    <property type="term" value="F:heme binding"/>
    <property type="evidence" value="ECO:0007669"/>
    <property type="project" value="InterPro"/>
</dbReference>
<evidence type="ECO:0000256" key="5">
    <source>
        <dbReference type="ARBA" id="ARBA00023002"/>
    </source>
</evidence>
<dbReference type="SUPFAM" id="SSF48264">
    <property type="entry name" value="Cytochrome P450"/>
    <property type="match status" value="2"/>
</dbReference>
<dbReference type="STRING" id="7375.A0A0L0C020"/>
<dbReference type="Proteomes" id="UP000037069">
    <property type="component" value="Unassembled WGS sequence"/>
</dbReference>
<dbReference type="FunFam" id="1.10.630.10:FF:000006">
    <property type="entry name" value="Cytochrome P450 302a1, mitochondrial"/>
    <property type="match status" value="2"/>
</dbReference>
<evidence type="ECO:0000256" key="8">
    <source>
        <dbReference type="PIRSR" id="PIRSR602401-1"/>
    </source>
</evidence>
<organism evidence="9 10">
    <name type="scientific">Lucilia cuprina</name>
    <name type="common">Green bottle fly</name>
    <name type="synonym">Australian sheep blowfly</name>
    <dbReference type="NCBI Taxonomy" id="7375"/>
    <lineage>
        <taxon>Eukaryota</taxon>
        <taxon>Metazoa</taxon>
        <taxon>Ecdysozoa</taxon>
        <taxon>Arthropoda</taxon>
        <taxon>Hexapoda</taxon>
        <taxon>Insecta</taxon>
        <taxon>Pterygota</taxon>
        <taxon>Neoptera</taxon>
        <taxon>Endopterygota</taxon>
        <taxon>Diptera</taxon>
        <taxon>Brachycera</taxon>
        <taxon>Muscomorpha</taxon>
        <taxon>Oestroidea</taxon>
        <taxon>Calliphoridae</taxon>
        <taxon>Luciliinae</taxon>
        <taxon>Lucilia</taxon>
    </lineage>
</organism>
<dbReference type="EMBL" id="JRES01001096">
    <property type="protein sequence ID" value="KNC25613.1"/>
    <property type="molecule type" value="Genomic_DNA"/>
</dbReference>
<comment type="caution">
    <text evidence="9">The sequence shown here is derived from an EMBL/GenBank/DDBJ whole genome shotgun (WGS) entry which is preliminary data.</text>
</comment>
<comment type="cofactor">
    <cofactor evidence="1 8">
        <name>heme</name>
        <dbReference type="ChEBI" id="CHEBI:30413"/>
    </cofactor>
</comment>